<reference evidence="1 2" key="1">
    <citation type="submission" date="2012-12" db="EMBL/GenBank/DDBJ databases">
        <authorList>
            <person name="Sencilo A."/>
            <person name="Jacobs-Sera D."/>
            <person name="Russell D.A."/>
            <person name="Ko C."/>
            <person name="Atanasova N."/>
            <person name="Osterlund E."/>
            <person name="Oksanen H.M."/>
            <person name="Bamford D.H."/>
            <person name="Hatfull G.F."/>
            <person name="Roine E."/>
            <person name="Hendrix R.W."/>
        </authorList>
    </citation>
    <scope>NUCLEOTIDE SEQUENCE [LARGE SCALE GENOMIC DNA]</scope>
</reference>
<dbReference type="KEGG" id="vg:16194064"/>
<evidence type="ECO:0000313" key="2">
    <source>
        <dbReference type="Proteomes" id="UP000202786"/>
    </source>
</evidence>
<protein>
    <recommendedName>
        <fullName evidence="3">Small CPxCG-related zinc finger protein</fullName>
    </recommendedName>
</protein>
<gene>
    <name evidence="1" type="primary">284</name>
    <name evidence="1" type="ORF">HGTV1_284</name>
</gene>
<dbReference type="GeneID" id="16194064"/>
<proteinExistence type="predicted"/>
<keyword evidence="2" id="KW-1185">Reference proteome</keyword>
<accession>R4TH20</accession>
<dbReference type="RefSeq" id="YP_008059459.1">
    <property type="nucleotide sequence ID" value="NC_021328.1"/>
</dbReference>
<organism evidence="1 2">
    <name type="scientific">Halogranum tailed virus 1</name>
    <dbReference type="NCBI Taxonomy" id="1273749"/>
    <lineage>
        <taxon>Viruses</taxon>
        <taxon>Duplodnaviria</taxon>
        <taxon>Heunggongvirae</taxon>
        <taxon>Uroviricota</taxon>
        <taxon>Caudoviricetes</taxon>
        <taxon>Thumleimavirales</taxon>
        <taxon>Halomagnusviridae</taxon>
        <taxon>Hagravirus</taxon>
        <taxon>Hagravirus capitaneum</taxon>
        <taxon>Hagravirus HGTV1</taxon>
    </lineage>
</organism>
<dbReference type="EMBL" id="KC292026">
    <property type="protein sequence ID" value="AGM11581.1"/>
    <property type="molecule type" value="Genomic_DNA"/>
</dbReference>
<evidence type="ECO:0000313" key="1">
    <source>
        <dbReference type="EMBL" id="AGM11581.1"/>
    </source>
</evidence>
<name>R4TH20_9CAUD</name>
<evidence type="ECO:0008006" key="3">
    <source>
        <dbReference type="Google" id="ProtNLM"/>
    </source>
</evidence>
<sequence length="52" mass="5858">MDEVSDRTCPKCDTPLRETDLDTTKMSHVCPECAPEFVKAAAFDDYDGPYSR</sequence>
<dbReference type="Proteomes" id="UP000202786">
    <property type="component" value="Segment"/>
</dbReference>